<reference evidence="3" key="1">
    <citation type="journal article" date="2021" name="J Fungi (Basel)">
        <title>Virulence traits and population genomics of the black yeast Aureobasidium melanogenum.</title>
        <authorList>
            <person name="Cernosa A."/>
            <person name="Sun X."/>
            <person name="Gostincar C."/>
            <person name="Fang C."/>
            <person name="Gunde-Cimerman N."/>
            <person name="Song Z."/>
        </authorList>
    </citation>
    <scope>NUCLEOTIDE SEQUENCE</scope>
    <source>
        <strain evidence="3">EXF-9298</strain>
    </source>
</reference>
<evidence type="ECO:0000313" key="4">
    <source>
        <dbReference type="Proteomes" id="UP000729357"/>
    </source>
</evidence>
<accession>A0A9P8JXM2</accession>
<feature type="non-terminal residue" evidence="3">
    <location>
        <position position="1"/>
    </location>
</feature>
<dbReference type="Gene3D" id="2.30.29.220">
    <property type="entry name" value="Structure-specific recognition protein (SSRP1)"/>
    <property type="match status" value="1"/>
</dbReference>
<dbReference type="InterPro" id="IPR011993">
    <property type="entry name" value="PH-like_dom_sf"/>
</dbReference>
<dbReference type="Pfam" id="PF03531">
    <property type="entry name" value="SSrecog"/>
    <property type="match status" value="1"/>
</dbReference>
<evidence type="ECO:0000259" key="2">
    <source>
        <dbReference type="Pfam" id="PF17292"/>
    </source>
</evidence>
<dbReference type="GO" id="GO:0031491">
    <property type="term" value="F:nucleosome binding"/>
    <property type="evidence" value="ECO:0007669"/>
    <property type="project" value="TreeGrafter"/>
</dbReference>
<proteinExistence type="predicted"/>
<gene>
    <name evidence="3" type="ORF">KCU98_g5564</name>
</gene>
<feature type="domain" description="FACT complex subunit SSRP1/POB3 N-terminal PH" evidence="2">
    <location>
        <begin position="6"/>
        <end position="97"/>
    </location>
</feature>
<comment type="caution">
    <text evidence="3">The sequence shown here is derived from an EMBL/GenBank/DDBJ whole genome shotgun (WGS) entry which is preliminary data.</text>
</comment>
<dbReference type="PANTHER" id="PTHR45849">
    <property type="entry name" value="FACT COMPLEX SUBUNIT SSRP1"/>
    <property type="match status" value="1"/>
</dbReference>
<evidence type="ECO:0000259" key="1">
    <source>
        <dbReference type="Pfam" id="PF03531"/>
    </source>
</evidence>
<dbReference type="InterPro" id="IPR035417">
    <property type="entry name" value="SSRP1/POB3_N"/>
</dbReference>
<organism evidence="3 4">
    <name type="scientific">Aureobasidium melanogenum</name>
    <name type="common">Aureobasidium pullulans var. melanogenum</name>
    <dbReference type="NCBI Taxonomy" id="46634"/>
    <lineage>
        <taxon>Eukaryota</taxon>
        <taxon>Fungi</taxon>
        <taxon>Dikarya</taxon>
        <taxon>Ascomycota</taxon>
        <taxon>Pezizomycotina</taxon>
        <taxon>Dothideomycetes</taxon>
        <taxon>Dothideomycetidae</taxon>
        <taxon>Dothideales</taxon>
        <taxon>Saccotheciaceae</taxon>
        <taxon>Aureobasidium</taxon>
    </lineage>
</organism>
<dbReference type="InterPro" id="IPR024954">
    <property type="entry name" value="SSRP1_DD"/>
</dbReference>
<keyword evidence="4" id="KW-1185">Reference proteome</keyword>
<feature type="domain" description="SSRP1 dimerization" evidence="1">
    <location>
        <begin position="104"/>
        <end position="141"/>
    </location>
</feature>
<dbReference type="Proteomes" id="UP000729357">
    <property type="component" value="Unassembled WGS sequence"/>
</dbReference>
<reference evidence="3" key="2">
    <citation type="submission" date="2021-08" db="EMBL/GenBank/DDBJ databases">
        <authorList>
            <person name="Gostincar C."/>
            <person name="Sun X."/>
            <person name="Song Z."/>
            <person name="Gunde-Cimerman N."/>
        </authorList>
    </citation>
    <scope>NUCLEOTIDE SEQUENCE</scope>
    <source>
        <strain evidence="3">EXF-9298</strain>
    </source>
</reference>
<dbReference type="Gene3D" id="2.30.29.30">
    <property type="entry name" value="Pleckstrin-homology domain (PH domain)/Phosphotyrosine-binding domain (PTB)"/>
    <property type="match status" value="1"/>
</dbReference>
<protein>
    <submittedName>
        <fullName evidence="3">SSrecog-domain-containing protein</fullName>
    </submittedName>
</protein>
<dbReference type="AlphaFoldDB" id="A0A9P8JXM2"/>
<name>A0A9P8JXM2_AURME</name>
<dbReference type="InterPro" id="IPR038167">
    <property type="entry name" value="SSRP1_sf"/>
</dbReference>
<dbReference type="FunFam" id="2.30.29.30:FF:000310">
    <property type="entry name" value="FACT complex subunit POB3"/>
    <property type="match status" value="1"/>
</dbReference>
<dbReference type="GO" id="GO:0042393">
    <property type="term" value="F:histone binding"/>
    <property type="evidence" value="ECO:0007669"/>
    <property type="project" value="TreeGrafter"/>
</dbReference>
<dbReference type="GO" id="GO:0035101">
    <property type="term" value="C:FACT complex"/>
    <property type="evidence" value="ECO:0007669"/>
    <property type="project" value="TreeGrafter"/>
</dbReference>
<dbReference type="PANTHER" id="PTHR45849:SF1">
    <property type="entry name" value="FACT COMPLEX SUBUNIT SSRP1"/>
    <property type="match status" value="1"/>
</dbReference>
<dbReference type="EMBL" id="JAHFXS010000518">
    <property type="protein sequence ID" value="KAG9984225.1"/>
    <property type="molecule type" value="Genomic_DNA"/>
</dbReference>
<evidence type="ECO:0000313" key="3">
    <source>
        <dbReference type="EMBL" id="KAG9984225.1"/>
    </source>
</evidence>
<dbReference type="Pfam" id="PF17292">
    <property type="entry name" value="POB3_N"/>
    <property type="match status" value="1"/>
</dbReference>
<sequence>MRCRETFDNIYLDLSKQTGKCRFAESGLGWKPSGPGDTFTLDKAEIISSQWSRAARGFEVKIYSRNSGVIQLDGFMLDDYDRLSRCFKLWYSINLEQKEHALRGWNWGKADFGKAELAFNVRNQPAFEIPYTEISNTNLAG</sequence>
<dbReference type="CDD" id="cd13229">
    <property type="entry name" value="PH_TFIIH"/>
    <property type="match status" value="1"/>
</dbReference>
<dbReference type="InterPro" id="IPR050454">
    <property type="entry name" value="RTT106/SSRP1_HistChap/FACT"/>
</dbReference>